<feature type="transmembrane region" description="Helical" evidence="8">
    <location>
        <begin position="321"/>
        <end position="344"/>
    </location>
</feature>
<keyword evidence="10" id="KW-1185">Reference proteome</keyword>
<comment type="caution">
    <text evidence="9">The sequence shown here is derived from an EMBL/GenBank/DDBJ whole genome shotgun (WGS) entry which is preliminary data.</text>
</comment>
<feature type="transmembrane region" description="Helical" evidence="8">
    <location>
        <begin position="251"/>
        <end position="276"/>
    </location>
</feature>
<protein>
    <submittedName>
        <fullName evidence="9">Gluconate permease</fullName>
    </submittedName>
</protein>
<feature type="transmembrane region" description="Helical" evidence="8">
    <location>
        <begin position="93"/>
        <end position="123"/>
    </location>
</feature>
<evidence type="ECO:0000256" key="2">
    <source>
        <dbReference type="ARBA" id="ARBA00022448"/>
    </source>
</evidence>
<keyword evidence="4 8" id="KW-0812">Transmembrane</keyword>
<keyword evidence="6 8" id="KW-0472">Membrane</keyword>
<dbReference type="EMBL" id="SACO01000004">
    <property type="protein sequence ID" value="RVU05969.1"/>
    <property type="molecule type" value="Genomic_DNA"/>
</dbReference>
<sequence>MISAAGIALAVWLIAKVGLHPFVGLLTAAMAIGLTAGVAPPDVATAIEKGFSDILKGTGLVVALGLGLGAMLQISGGAQALAMKVLSLTGQRYATLGALLAALLVGLPLFFETGVVLLMPIIVAGVAVMEDRQGLRLRVILSALAGLSVLHALLPPHPGPLIALRDLQAPLLRTMMLGAVAAVPTALIAGPLLARYTTRGVVAQEAVLSLPDTTRSVSVGAAAAVLLFPIVLIALGAALPLMGGMDPHAAAWMHLLAEPPVALLLANLFGLIMLFGRDVMQQDLQDEIWSSTVLPAGGMILSIGAGGSLKQVLVSAGLPDVVTQFASVSALSPIIIAWLVAVAIRVGTGSATVATITASGIMSGMVAAGGGVGAVVDPSLLVLAIGAGSVFFSHVNDPGFWLVKSYMGTSTSDTFRTWSMLETAISVVGLAMVLLLDLMSGG</sequence>
<feature type="transmembrane region" description="Helical" evidence="8">
    <location>
        <begin position="59"/>
        <end position="81"/>
    </location>
</feature>
<dbReference type="InterPro" id="IPR003474">
    <property type="entry name" value="Glcn_transporter"/>
</dbReference>
<dbReference type="NCBIfam" id="TIGR00791">
    <property type="entry name" value="gntP"/>
    <property type="match status" value="1"/>
</dbReference>
<feature type="transmembrane region" description="Helical" evidence="8">
    <location>
        <begin position="351"/>
        <end position="374"/>
    </location>
</feature>
<evidence type="ECO:0000256" key="1">
    <source>
        <dbReference type="ARBA" id="ARBA00004651"/>
    </source>
</evidence>
<proteinExistence type="inferred from homology"/>
<dbReference type="PANTHER" id="PTHR30354:SF22">
    <property type="entry name" value="HIGH-AFFINITY GLUCONATE TRANSPORTER"/>
    <property type="match status" value="1"/>
</dbReference>
<evidence type="ECO:0000256" key="6">
    <source>
        <dbReference type="ARBA" id="ARBA00023136"/>
    </source>
</evidence>
<keyword evidence="5 8" id="KW-1133">Transmembrane helix</keyword>
<comment type="subcellular location">
    <subcellularLocation>
        <location evidence="1">Cell membrane</location>
        <topology evidence="1">Multi-pass membrane protein</topology>
    </subcellularLocation>
</comment>
<feature type="transmembrane region" description="Helical" evidence="8">
    <location>
        <begin position="288"/>
        <end position="309"/>
    </location>
</feature>
<feature type="transmembrane region" description="Helical" evidence="8">
    <location>
        <begin position="174"/>
        <end position="196"/>
    </location>
</feature>
<gene>
    <name evidence="9" type="ORF">EOE18_07990</name>
</gene>
<dbReference type="Pfam" id="PF02447">
    <property type="entry name" value="GntP_permease"/>
    <property type="match status" value="1"/>
</dbReference>
<reference evidence="9 10" key="1">
    <citation type="submission" date="2019-01" db="EMBL/GenBank/DDBJ databases">
        <authorList>
            <person name="Chen W.-M."/>
        </authorList>
    </citation>
    <scope>NUCLEOTIDE SEQUENCE [LARGE SCALE GENOMIC DNA]</scope>
    <source>
        <strain evidence="9 10">FSY-9</strain>
    </source>
</reference>
<dbReference type="GO" id="GO:0015128">
    <property type="term" value="F:gluconate transmembrane transporter activity"/>
    <property type="evidence" value="ECO:0007669"/>
    <property type="project" value="InterPro"/>
</dbReference>
<dbReference type="PANTHER" id="PTHR30354">
    <property type="entry name" value="GNT FAMILY GLUCONATE TRANSPORTER"/>
    <property type="match status" value="1"/>
</dbReference>
<dbReference type="AlphaFoldDB" id="A0A437N7Q3"/>
<dbReference type="Proteomes" id="UP000282837">
    <property type="component" value="Unassembled WGS sequence"/>
</dbReference>
<feature type="transmembrane region" description="Helical" evidence="8">
    <location>
        <begin position="380"/>
        <end position="403"/>
    </location>
</feature>
<evidence type="ECO:0000256" key="7">
    <source>
        <dbReference type="ARBA" id="ARBA00049663"/>
    </source>
</evidence>
<accession>A0A437N7Q3</accession>
<name>A0A437N7Q3_9SPHN</name>
<feature type="transmembrane region" description="Helical" evidence="8">
    <location>
        <begin position="135"/>
        <end position="154"/>
    </location>
</feature>
<feature type="transmembrane region" description="Helical" evidence="8">
    <location>
        <begin position="217"/>
        <end position="239"/>
    </location>
</feature>
<dbReference type="GO" id="GO:0005886">
    <property type="term" value="C:plasma membrane"/>
    <property type="evidence" value="ECO:0007669"/>
    <property type="project" value="UniProtKB-SubCell"/>
</dbReference>
<keyword evidence="3" id="KW-1003">Cell membrane</keyword>
<evidence type="ECO:0000256" key="5">
    <source>
        <dbReference type="ARBA" id="ARBA00022989"/>
    </source>
</evidence>
<evidence type="ECO:0000256" key="8">
    <source>
        <dbReference type="SAM" id="Phobius"/>
    </source>
</evidence>
<evidence type="ECO:0000313" key="9">
    <source>
        <dbReference type="EMBL" id="RVU05969.1"/>
    </source>
</evidence>
<dbReference type="OrthoDB" id="9787129at2"/>
<comment type="similarity">
    <text evidence="7">Belongs to the GntP permease family.</text>
</comment>
<organism evidence="9 10">
    <name type="scientific">Novosphingobium umbonatum</name>
    <dbReference type="NCBI Taxonomy" id="1908524"/>
    <lineage>
        <taxon>Bacteria</taxon>
        <taxon>Pseudomonadati</taxon>
        <taxon>Pseudomonadota</taxon>
        <taxon>Alphaproteobacteria</taxon>
        <taxon>Sphingomonadales</taxon>
        <taxon>Sphingomonadaceae</taxon>
        <taxon>Novosphingobium</taxon>
    </lineage>
</organism>
<keyword evidence="2" id="KW-0813">Transport</keyword>
<evidence type="ECO:0000313" key="10">
    <source>
        <dbReference type="Proteomes" id="UP000282837"/>
    </source>
</evidence>
<feature type="transmembrane region" description="Helical" evidence="8">
    <location>
        <begin position="415"/>
        <end position="436"/>
    </location>
</feature>
<evidence type="ECO:0000256" key="4">
    <source>
        <dbReference type="ARBA" id="ARBA00022692"/>
    </source>
</evidence>
<evidence type="ECO:0000256" key="3">
    <source>
        <dbReference type="ARBA" id="ARBA00022475"/>
    </source>
</evidence>